<comment type="catalytic activity">
    <reaction evidence="1">
        <text>Acts on substrates that are at least partially unfolded. The cleavage site P1 residue is normally between a pair of hydrophobic residues, such as Val-|-Val.</text>
        <dbReference type="EC" id="3.4.21.107"/>
    </reaction>
</comment>
<gene>
    <name evidence="15" type="ORF">RAE19_06345</name>
</gene>
<comment type="similarity">
    <text evidence="3">Belongs to the peptidase S1C family.</text>
</comment>
<keyword evidence="10 15" id="KW-0378">Hydrolase</keyword>
<dbReference type="SUPFAM" id="SSF50494">
    <property type="entry name" value="Trypsin-like serine proteases"/>
    <property type="match status" value="1"/>
</dbReference>
<evidence type="ECO:0000256" key="1">
    <source>
        <dbReference type="ARBA" id="ARBA00001772"/>
    </source>
</evidence>
<name>A0ABU3KKT2_9BURK</name>
<keyword evidence="8" id="KW-0677">Repeat</keyword>
<dbReference type="PROSITE" id="PS50106">
    <property type="entry name" value="PDZ"/>
    <property type="match status" value="2"/>
</dbReference>
<reference evidence="15 16" key="1">
    <citation type="submission" date="2023-08" db="EMBL/GenBank/DDBJ databases">
        <title>Rhodoferax potami sp. nov. and Rhodoferax mekongensis sp. nov., isolated from the Mekong River in Thailand.</title>
        <authorList>
            <person name="Kitikhun S."/>
            <person name="Charoenyingcharoen P."/>
            <person name="Siriarchawattana P."/>
            <person name="Likhitrattanapisal S."/>
            <person name="Nilsakha T."/>
            <person name="Chanpet A."/>
            <person name="Rattanawaree P."/>
            <person name="Ingsriswang S."/>
        </authorList>
    </citation>
    <scope>NUCLEOTIDE SEQUENCE [LARGE SCALE GENOMIC DNA]</scope>
    <source>
        <strain evidence="15 16">TBRC 17660</strain>
    </source>
</reference>
<organism evidence="15 16">
    <name type="scientific">Rhodoferax potami</name>
    <dbReference type="NCBI Taxonomy" id="3068338"/>
    <lineage>
        <taxon>Bacteria</taxon>
        <taxon>Pseudomonadati</taxon>
        <taxon>Pseudomonadota</taxon>
        <taxon>Betaproteobacteria</taxon>
        <taxon>Burkholderiales</taxon>
        <taxon>Comamonadaceae</taxon>
        <taxon>Rhodoferax</taxon>
    </lineage>
</organism>
<dbReference type="Pfam" id="PF17820">
    <property type="entry name" value="PDZ_6"/>
    <property type="match status" value="1"/>
</dbReference>
<evidence type="ECO:0000256" key="11">
    <source>
        <dbReference type="ARBA" id="ARBA00022825"/>
    </source>
</evidence>
<accession>A0ABU3KKT2</accession>
<dbReference type="Pfam" id="PF13180">
    <property type="entry name" value="PDZ_2"/>
    <property type="match status" value="1"/>
</dbReference>
<evidence type="ECO:0000256" key="3">
    <source>
        <dbReference type="ARBA" id="ARBA00010541"/>
    </source>
</evidence>
<keyword evidence="9" id="KW-0574">Periplasm</keyword>
<dbReference type="PRINTS" id="PR00834">
    <property type="entry name" value="PROTEASES2C"/>
</dbReference>
<dbReference type="Pfam" id="PF13365">
    <property type="entry name" value="Trypsin_2"/>
    <property type="match status" value="1"/>
</dbReference>
<keyword evidence="7" id="KW-0732">Signal</keyword>
<evidence type="ECO:0000313" key="16">
    <source>
        <dbReference type="Proteomes" id="UP001321700"/>
    </source>
</evidence>
<dbReference type="InterPro" id="IPR001940">
    <property type="entry name" value="Peptidase_S1C"/>
</dbReference>
<evidence type="ECO:0000256" key="5">
    <source>
        <dbReference type="ARBA" id="ARBA00013958"/>
    </source>
</evidence>
<dbReference type="Gene3D" id="2.40.10.120">
    <property type="match status" value="1"/>
</dbReference>
<protein>
    <recommendedName>
        <fullName evidence="5">Probable periplasmic serine endoprotease DegP-like</fullName>
        <ecNumber evidence="4">3.4.21.107</ecNumber>
    </recommendedName>
    <alternativeName>
        <fullName evidence="13">Protease Do</fullName>
    </alternativeName>
</protein>
<evidence type="ECO:0000256" key="8">
    <source>
        <dbReference type="ARBA" id="ARBA00022737"/>
    </source>
</evidence>
<evidence type="ECO:0000256" key="10">
    <source>
        <dbReference type="ARBA" id="ARBA00022801"/>
    </source>
</evidence>
<dbReference type="NCBIfam" id="TIGR02037">
    <property type="entry name" value="degP_htrA_DO"/>
    <property type="match status" value="1"/>
</dbReference>
<evidence type="ECO:0000313" key="15">
    <source>
        <dbReference type="EMBL" id="MDT7518352.1"/>
    </source>
</evidence>
<comment type="caution">
    <text evidence="15">The sequence shown here is derived from an EMBL/GenBank/DDBJ whole genome shotgun (WGS) entry which is preliminary data.</text>
</comment>
<dbReference type="Proteomes" id="UP001321700">
    <property type="component" value="Unassembled WGS sequence"/>
</dbReference>
<evidence type="ECO:0000256" key="9">
    <source>
        <dbReference type="ARBA" id="ARBA00022764"/>
    </source>
</evidence>
<dbReference type="InterPro" id="IPR036034">
    <property type="entry name" value="PDZ_sf"/>
</dbReference>
<dbReference type="InterPro" id="IPR011782">
    <property type="entry name" value="Pept_S1C_Do"/>
</dbReference>
<dbReference type="Gene3D" id="2.30.42.10">
    <property type="match status" value="2"/>
</dbReference>
<dbReference type="InterPro" id="IPR041489">
    <property type="entry name" value="PDZ_6"/>
</dbReference>
<comment type="subcellular location">
    <subcellularLocation>
        <location evidence="2">Periplasm</location>
    </subcellularLocation>
</comment>
<feature type="domain" description="PDZ" evidence="14">
    <location>
        <begin position="327"/>
        <end position="393"/>
    </location>
</feature>
<dbReference type="SUPFAM" id="SSF50156">
    <property type="entry name" value="PDZ domain-like"/>
    <property type="match status" value="2"/>
</dbReference>
<keyword evidence="12" id="KW-0346">Stress response</keyword>
<evidence type="ECO:0000256" key="7">
    <source>
        <dbReference type="ARBA" id="ARBA00022729"/>
    </source>
</evidence>
<proteinExistence type="inferred from homology"/>
<sequence>MAENLYRSFTPGSHVFMWGVHHDGMTHDARLSPATSAAAPHSVPTLPRQYHRLTRLAALLCASACVWASAQAQTAPAPLAPAAPTSAIRSLGTPDFAQIVQRYGPAVVNISTSGTRLVTADGKDGAGNTKGADNDDPTQLFLRRFQEQFGASGASMQIPVNAKGSGFIVSADGLVLTNAHVIAHASEVTVKLTDRREFKAKVLGSDAKTDVAVLKIEAAGLPVVAIGQPANLSVGEWVLAIGSPFGLDNTVTTGVVSAKGRTLPDDYTVPFIQTDAAVNPGNSGGPLFNAAGEVVGINSQIYTRSGGYQGLSFAIPIDLAQSVARQIVATGQASHGVLGVSVQEVTQALADAFKLPRPMGALISDVRPDSAAAKAGLQFGDVIVAVDGHPIQSGSDLPLWIAMAVPGQQVVVDALRGGRAVQARATMDDPAQRAAAPTKGQSQVPLIPQLGVAVRPLLPVELRAADARHGLMIEAVQPDAGKAGLTPGDILLAINEVPVTSVEQARALLAQTQGLVALLVQHEGEKNYLAVTVKPAG</sequence>
<evidence type="ECO:0000256" key="2">
    <source>
        <dbReference type="ARBA" id="ARBA00004418"/>
    </source>
</evidence>
<dbReference type="GO" id="GO:0016787">
    <property type="term" value="F:hydrolase activity"/>
    <property type="evidence" value="ECO:0007669"/>
    <property type="project" value="UniProtKB-KW"/>
</dbReference>
<dbReference type="SMART" id="SM00228">
    <property type="entry name" value="PDZ"/>
    <property type="match status" value="2"/>
</dbReference>
<evidence type="ECO:0000259" key="14">
    <source>
        <dbReference type="PROSITE" id="PS50106"/>
    </source>
</evidence>
<dbReference type="PANTHER" id="PTHR22939:SF130">
    <property type="entry name" value="PERIPLASMIC SERINE ENDOPROTEASE DEGP-LIKE-RELATED"/>
    <property type="match status" value="1"/>
</dbReference>
<evidence type="ECO:0000256" key="12">
    <source>
        <dbReference type="ARBA" id="ARBA00023016"/>
    </source>
</evidence>
<dbReference type="InterPro" id="IPR001478">
    <property type="entry name" value="PDZ"/>
</dbReference>
<evidence type="ECO:0000256" key="6">
    <source>
        <dbReference type="ARBA" id="ARBA00022670"/>
    </source>
</evidence>
<keyword evidence="6" id="KW-0645">Protease</keyword>
<evidence type="ECO:0000256" key="4">
    <source>
        <dbReference type="ARBA" id="ARBA00013035"/>
    </source>
</evidence>
<dbReference type="PANTHER" id="PTHR22939">
    <property type="entry name" value="SERINE PROTEASE FAMILY S1C HTRA-RELATED"/>
    <property type="match status" value="1"/>
</dbReference>
<dbReference type="EC" id="3.4.21.107" evidence="4"/>
<dbReference type="EMBL" id="JAVBIK010000001">
    <property type="protein sequence ID" value="MDT7518352.1"/>
    <property type="molecule type" value="Genomic_DNA"/>
</dbReference>
<keyword evidence="16" id="KW-1185">Reference proteome</keyword>
<feature type="domain" description="PDZ" evidence="14">
    <location>
        <begin position="450"/>
        <end position="524"/>
    </location>
</feature>
<evidence type="ECO:0000256" key="13">
    <source>
        <dbReference type="ARBA" id="ARBA00032850"/>
    </source>
</evidence>
<keyword evidence="11" id="KW-0720">Serine protease</keyword>
<dbReference type="InterPro" id="IPR009003">
    <property type="entry name" value="Peptidase_S1_PA"/>
</dbReference>